<dbReference type="InterPro" id="IPR032466">
    <property type="entry name" value="Metal_Hydrolase"/>
</dbReference>
<dbReference type="EMBL" id="BSDR01000001">
    <property type="protein sequence ID" value="GLI33733.1"/>
    <property type="molecule type" value="Genomic_DNA"/>
</dbReference>
<dbReference type="InterPro" id="IPR006680">
    <property type="entry name" value="Amidohydro-rel"/>
</dbReference>
<protein>
    <recommendedName>
        <fullName evidence="1">Amidohydrolase-related domain-containing protein</fullName>
    </recommendedName>
</protein>
<proteinExistence type="predicted"/>
<dbReference type="AlphaFoldDB" id="A0A9W6D1V6"/>
<comment type="caution">
    <text evidence="2">The sequence shown here is derived from an EMBL/GenBank/DDBJ whole genome shotgun (WGS) entry which is preliminary data.</text>
</comment>
<dbReference type="GO" id="GO:0016787">
    <property type="term" value="F:hydrolase activity"/>
    <property type="evidence" value="ECO:0007669"/>
    <property type="project" value="InterPro"/>
</dbReference>
<dbReference type="Proteomes" id="UP001144372">
    <property type="component" value="Unassembled WGS sequence"/>
</dbReference>
<dbReference type="SUPFAM" id="SSF51556">
    <property type="entry name" value="Metallo-dependent hydrolases"/>
    <property type="match status" value="1"/>
</dbReference>
<accession>A0A9W6D1V6</accession>
<name>A0A9W6D1V6_9BACT</name>
<organism evidence="2 3">
    <name type="scientific">Desulforhabdus amnigena</name>
    <dbReference type="NCBI Taxonomy" id="40218"/>
    <lineage>
        <taxon>Bacteria</taxon>
        <taxon>Pseudomonadati</taxon>
        <taxon>Thermodesulfobacteriota</taxon>
        <taxon>Syntrophobacteria</taxon>
        <taxon>Syntrophobacterales</taxon>
        <taxon>Syntrophobacteraceae</taxon>
        <taxon>Desulforhabdus</taxon>
    </lineage>
</organism>
<evidence type="ECO:0000313" key="2">
    <source>
        <dbReference type="EMBL" id="GLI33733.1"/>
    </source>
</evidence>
<evidence type="ECO:0000313" key="3">
    <source>
        <dbReference type="Proteomes" id="UP001144372"/>
    </source>
</evidence>
<keyword evidence="3" id="KW-1185">Reference proteome</keyword>
<feature type="domain" description="Amidohydrolase-related" evidence="1">
    <location>
        <begin position="123"/>
        <end position="243"/>
    </location>
</feature>
<dbReference type="Pfam" id="PF04909">
    <property type="entry name" value="Amidohydro_2"/>
    <property type="match status" value="1"/>
</dbReference>
<dbReference type="RefSeq" id="WP_281792899.1">
    <property type="nucleotide sequence ID" value="NZ_BSDR01000001.1"/>
</dbReference>
<gene>
    <name evidence="2" type="ORF">DAMNIGENAA_11660</name>
</gene>
<sequence length="254" mass="29802">MDYSIIDSHVHCGIQDRFPPQTLEDYRSQARGSGIGGAVVFSPVIEIYDRYDPYFEDTPEWQKKRRESNDYLLSLAPPDFEVIPYFFIWNDFAVENISPQHRGIKWHRHEEEPHYHYDDPRCAKAIEEIRKRKMPVVLEEELKFTIRFIEEWAAGVRIIIPHLGFLNGGYETLRSRGIWERANVFADTALASPTEIMDYLNRYGYEKLMFGSDFPFGDPKSELRKIMRLPIPDEVKRAIASENLRNLLSDSNQP</sequence>
<reference evidence="2" key="1">
    <citation type="submission" date="2022-12" db="EMBL/GenBank/DDBJ databases">
        <title>Reference genome sequencing for broad-spectrum identification of bacterial and archaeal isolates by mass spectrometry.</title>
        <authorList>
            <person name="Sekiguchi Y."/>
            <person name="Tourlousse D.M."/>
        </authorList>
    </citation>
    <scope>NUCLEOTIDE SEQUENCE</scope>
    <source>
        <strain evidence="2">ASRB1</strain>
    </source>
</reference>
<dbReference type="Gene3D" id="3.20.20.140">
    <property type="entry name" value="Metal-dependent hydrolases"/>
    <property type="match status" value="1"/>
</dbReference>
<evidence type="ECO:0000259" key="1">
    <source>
        <dbReference type="Pfam" id="PF04909"/>
    </source>
</evidence>